<dbReference type="GO" id="GO:0043130">
    <property type="term" value="F:ubiquitin binding"/>
    <property type="evidence" value="ECO:0007669"/>
    <property type="project" value="TreeGrafter"/>
</dbReference>
<evidence type="ECO:0000256" key="2">
    <source>
        <dbReference type="SAM" id="MobiDB-lite"/>
    </source>
</evidence>
<dbReference type="InterPro" id="IPR036241">
    <property type="entry name" value="NSFL1C_SEP_dom_sf"/>
</dbReference>
<dbReference type="PANTHER" id="PTHR23333">
    <property type="entry name" value="UBX DOMAIN CONTAINING PROTEIN"/>
    <property type="match status" value="1"/>
</dbReference>
<dbReference type="SUPFAM" id="SSF102848">
    <property type="entry name" value="NSFL1 (p97 ATPase) cofactor p47, SEP domain"/>
    <property type="match status" value="1"/>
</dbReference>
<dbReference type="STRING" id="1169540.A0A0G4GH10"/>
<dbReference type="OrthoDB" id="433524at2759"/>
<dbReference type="VEuPathDB" id="CryptoDB:Vbra_17800"/>
<dbReference type="EMBL" id="CDMY01000657">
    <property type="protein sequence ID" value="CEM28750.1"/>
    <property type="molecule type" value="Genomic_DNA"/>
</dbReference>
<feature type="compositionally biased region" description="Basic residues" evidence="2">
    <location>
        <begin position="308"/>
        <end position="317"/>
    </location>
</feature>
<dbReference type="Pfam" id="PF08059">
    <property type="entry name" value="SEP"/>
    <property type="match status" value="1"/>
</dbReference>
<dbReference type="AlphaFoldDB" id="A0A0G4GH10"/>
<name>A0A0G4GH10_VITBC</name>
<dbReference type="PANTHER" id="PTHR23333:SF4">
    <property type="entry name" value="UBX DOMAIN-CONTAINING PROTEIN 11"/>
    <property type="match status" value="1"/>
</dbReference>
<feature type="domain" description="SEP" evidence="3">
    <location>
        <begin position="458"/>
        <end position="524"/>
    </location>
</feature>
<organism evidence="4 5">
    <name type="scientific">Vitrella brassicaformis (strain CCMP3155)</name>
    <dbReference type="NCBI Taxonomy" id="1169540"/>
    <lineage>
        <taxon>Eukaryota</taxon>
        <taxon>Sar</taxon>
        <taxon>Alveolata</taxon>
        <taxon>Colpodellida</taxon>
        <taxon>Vitrellaceae</taxon>
        <taxon>Vitrella</taxon>
    </lineage>
</organism>
<sequence length="786" mass="87700">MIACQCTVAGALYSDVLRTSEDGSEHSASIPSPPDLQLDTLVSRHIFRDLQHDLSRVQSYPTKLPTSAVTPQKLELRRRLVQQHTKPPPKLRSRPANPTAADSRRPQDKGGGVVSEHGSKARGVNKRDKAIDSPPSPPQHVRPGRADGPLKGAGDGDVFASVVKRLRLVEKENAELKTRLADKEKDLAAMCERERFREDMFDGSVATDANVERDDGGAVRLAYKYLEEKKQLKNELAIMRKYLASYGVTWNEGGRDTDLRAADELSIASLGYQGEFDAERALQDLKQTEREGRDQRFRPPSLLDKGHPVQRHRRLHLNRCVSNPPENSDTPAPAAPFPPPLSARGPREKPHAPPSYMGGKRWYPPRHIGPLQPLDNEGAAAAGVSDVLLSPIHEERSSAHEHALVDFNRIQRAVAELNLMAGEDEPADAADDREESDLFVQSYGIMRLRHSPKPAAAGPSLPLIFYSNGLHLDPLHRPFYPYSHPQSQQILRDILEGYFPSVLQQTYPEGVALAPIDKTLTEYRPDASAVTANLRDTAGSRVCYGDQWRRFPEVAPLIERQQQPHIDQGLRRVTNKSNKDQFLQRLPKRVIRGGVIVEVRSEIARQLDHQPLPNILHHTPRQGSQQQRREQCARAADARIGSGAVAPDTDSERQRRLRIQKEPRRTPAHHGLRNGVRLRVQCRGWDEIPPTTAPLEIEYDSASWSRATIEELISAVLDNRCDWVRQGSSACDLVFPSVRPPHVVSRITLARDAGGDTSTVASGQWKLLSSILQDARGSYAVYFSLF</sequence>
<dbReference type="Proteomes" id="UP000041254">
    <property type="component" value="Unassembled WGS sequence"/>
</dbReference>
<protein>
    <recommendedName>
        <fullName evidence="3">SEP domain-containing protein</fullName>
    </recommendedName>
</protein>
<dbReference type="PROSITE" id="PS51399">
    <property type="entry name" value="SEP"/>
    <property type="match status" value="1"/>
</dbReference>
<dbReference type="GO" id="GO:0043161">
    <property type="term" value="P:proteasome-mediated ubiquitin-dependent protein catabolic process"/>
    <property type="evidence" value="ECO:0007669"/>
    <property type="project" value="TreeGrafter"/>
</dbReference>
<feature type="region of interest" description="Disordered" evidence="2">
    <location>
        <begin position="287"/>
        <end position="357"/>
    </location>
</feature>
<evidence type="ECO:0000313" key="5">
    <source>
        <dbReference type="Proteomes" id="UP000041254"/>
    </source>
</evidence>
<evidence type="ECO:0000259" key="3">
    <source>
        <dbReference type="PROSITE" id="PS51399"/>
    </source>
</evidence>
<feature type="compositionally biased region" description="Basic and acidic residues" evidence="2">
    <location>
        <begin position="287"/>
        <end position="297"/>
    </location>
</feature>
<evidence type="ECO:0000313" key="4">
    <source>
        <dbReference type="EMBL" id="CEM28750.1"/>
    </source>
</evidence>
<dbReference type="InterPro" id="IPR012989">
    <property type="entry name" value="SEP_domain"/>
</dbReference>
<reference evidence="4 5" key="1">
    <citation type="submission" date="2014-11" db="EMBL/GenBank/DDBJ databases">
        <authorList>
            <person name="Zhu J."/>
            <person name="Qi W."/>
            <person name="Song R."/>
        </authorList>
    </citation>
    <scope>NUCLEOTIDE SEQUENCE [LARGE SCALE GENOMIC DNA]</scope>
</reference>
<dbReference type="InParanoid" id="A0A0G4GH10"/>
<dbReference type="Gene3D" id="3.30.420.210">
    <property type="entry name" value="SEP domain"/>
    <property type="match status" value="1"/>
</dbReference>
<evidence type="ECO:0000256" key="1">
    <source>
        <dbReference type="SAM" id="Coils"/>
    </source>
</evidence>
<accession>A0A0G4GH10</accession>
<keyword evidence="1" id="KW-0175">Coiled coil</keyword>
<keyword evidence="5" id="KW-1185">Reference proteome</keyword>
<feature type="region of interest" description="Disordered" evidence="2">
    <location>
        <begin position="82"/>
        <end position="155"/>
    </location>
</feature>
<proteinExistence type="predicted"/>
<gene>
    <name evidence="4" type="ORF">Vbra_17800</name>
</gene>
<feature type="coiled-coil region" evidence="1">
    <location>
        <begin position="166"/>
        <end position="193"/>
    </location>
</feature>
<feature type="compositionally biased region" description="Polar residues" evidence="2">
    <location>
        <begin position="320"/>
        <end position="330"/>
    </location>
</feature>